<dbReference type="PANTHER" id="PTHR43072:SF60">
    <property type="entry name" value="L-2,4-DIAMINOBUTYRIC ACID ACETYLTRANSFERASE"/>
    <property type="match status" value="1"/>
</dbReference>
<evidence type="ECO:0000259" key="2">
    <source>
        <dbReference type="PROSITE" id="PS51186"/>
    </source>
</evidence>
<feature type="domain" description="N-acetyltransferase" evidence="2">
    <location>
        <begin position="139"/>
        <end position="271"/>
    </location>
</feature>
<dbReference type="InterPro" id="IPR016181">
    <property type="entry name" value="Acyl_CoA_acyltransferase"/>
</dbReference>
<dbReference type="Pfam" id="PF24553">
    <property type="entry name" value="Rv0428c_C"/>
    <property type="match status" value="1"/>
</dbReference>
<gene>
    <name evidence="3" type="ORF">NP064_05190</name>
</gene>
<dbReference type="EC" id="2.3.1.-" evidence="3"/>
<reference evidence="3 4" key="1">
    <citation type="submission" date="2022-07" db="EMBL/GenBank/DDBJ databases">
        <title>Novel species in genus cellulomonas.</title>
        <authorList>
            <person name="Ye L."/>
        </authorList>
    </citation>
    <scope>NUCLEOTIDE SEQUENCE [LARGE SCALE GENOMIC DNA]</scope>
    <source>
        <strain evidence="4">zg-Y338</strain>
    </source>
</reference>
<dbReference type="PROSITE" id="PS51186">
    <property type="entry name" value="GNAT"/>
    <property type="match status" value="1"/>
</dbReference>
<dbReference type="InterPro" id="IPR000182">
    <property type="entry name" value="GNAT_dom"/>
</dbReference>
<dbReference type="PANTHER" id="PTHR43072">
    <property type="entry name" value="N-ACETYLTRANSFERASE"/>
    <property type="match status" value="1"/>
</dbReference>
<dbReference type="GO" id="GO:0016746">
    <property type="term" value="F:acyltransferase activity"/>
    <property type="evidence" value="ECO:0007669"/>
    <property type="project" value="UniProtKB-KW"/>
</dbReference>
<evidence type="ECO:0000313" key="3">
    <source>
        <dbReference type="EMBL" id="UUI76293.1"/>
    </source>
</evidence>
<sequence length="271" mass="28393">MTRERRGAAQASPVEPPSPVPAPGVAVEVATWPPLEVEQVDGWRLGFSGGLTRRANSALPLAEPADVLATVVEVERRYRAVGLPTVVRVGRESRPAGLAAVLEERGYRRVALTDVLVRDAADPARGQEPHGPGPDGTRIDVSAAPADDWLACWLGVKAGGGADHGLARAILEGAPAVYLTVRDRAGVSGVIRAAFAADWVGLSCLVVEPQARRRGLGRALTAAALDAARAHGAARAFLQVEVHNTGAAALYAGLGFQAADRYGYLERADQR</sequence>
<dbReference type="SUPFAM" id="SSF55729">
    <property type="entry name" value="Acyl-CoA N-acyltransferases (Nat)"/>
    <property type="match status" value="1"/>
</dbReference>
<evidence type="ECO:0000256" key="1">
    <source>
        <dbReference type="SAM" id="MobiDB-lite"/>
    </source>
</evidence>
<proteinExistence type="predicted"/>
<name>A0ABY5L340_9CELL</name>
<dbReference type="RefSeq" id="WP_227570536.1">
    <property type="nucleotide sequence ID" value="NZ_CP101988.1"/>
</dbReference>
<keyword evidence="3" id="KW-0808">Transferase</keyword>
<protein>
    <submittedName>
        <fullName evidence="3">GNAT family N-acetyltransferase</fullName>
        <ecNumber evidence="3">2.3.1.-</ecNumber>
    </submittedName>
</protein>
<feature type="region of interest" description="Disordered" evidence="1">
    <location>
        <begin position="1"/>
        <end position="25"/>
    </location>
</feature>
<keyword evidence="4" id="KW-1185">Reference proteome</keyword>
<accession>A0ABY5L340</accession>
<dbReference type="InterPro" id="IPR056935">
    <property type="entry name" value="Rv0428c-like_C"/>
</dbReference>
<dbReference type="Proteomes" id="UP001316189">
    <property type="component" value="Chromosome"/>
</dbReference>
<organism evidence="3 4">
    <name type="scientific">Cellulomonas chengniuliangii</name>
    <dbReference type="NCBI Taxonomy" id="2968084"/>
    <lineage>
        <taxon>Bacteria</taxon>
        <taxon>Bacillati</taxon>
        <taxon>Actinomycetota</taxon>
        <taxon>Actinomycetes</taxon>
        <taxon>Micrococcales</taxon>
        <taxon>Cellulomonadaceae</taxon>
        <taxon>Cellulomonas</taxon>
    </lineage>
</organism>
<dbReference type="EMBL" id="CP101988">
    <property type="protein sequence ID" value="UUI76293.1"/>
    <property type="molecule type" value="Genomic_DNA"/>
</dbReference>
<dbReference type="Gene3D" id="3.40.630.30">
    <property type="match status" value="1"/>
</dbReference>
<keyword evidence="3" id="KW-0012">Acyltransferase</keyword>
<evidence type="ECO:0000313" key="4">
    <source>
        <dbReference type="Proteomes" id="UP001316189"/>
    </source>
</evidence>